<feature type="domain" description="Carbohydrate-binding/sugar hydrolysis" evidence="2">
    <location>
        <begin position="40"/>
        <end position="188"/>
    </location>
</feature>
<proteinExistence type="predicted"/>
<dbReference type="InterPro" id="IPR006633">
    <property type="entry name" value="Carb-bd_sugar_hydrolysis-dom"/>
</dbReference>
<evidence type="ECO:0000259" key="2">
    <source>
        <dbReference type="SMART" id="SM00722"/>
    </source>
</evidence>
<evidence type="ECO:0000313" key="4">
    <source>
        <dbReference type="Proteomes" id="UP000000770"/>
    </source>
</evidence>
<protein>
    <submittedName>
        <fullName evidence="3">Periplasmic copper-binding</fullName>
    </submittedName>
</protein>
<reference evidence="3 4" key="1">
    <citation type="submission" date="2007-11" db="EMBL/GenBank/DDBJ databases">
        <title>Complete sequence of chromosome of Shewanella baltica OS195.</title>
        <authorList>
            <consortium name="US DOE Joint Genome Institute"/>
            <person name="Copeland A."/>
            <person name="Lucas S."/>
            <person name="Lapidus A."/>
            <person name="Barry K."/>
            <person name="Glavina del Rio T."/>
            <person name="Dalin E."/>
            <person name="Tice H."/>
            <person name="Pitluck S."/>
            <person name="Chain P."/>
            <person name="Malfatti S."/>
            <person name="Shin M."/>
            <person name="Vergez L."/>
            <person name="Schmutz J."/>
            <person name="Larimer F."/>
            <person name="Land M."/>
            <person name="Hauser L."/>
            <person name="Kyrpides N."/>
            <person name="Kim E."/>
            <person name="Brettar I."/>
            <person name="Rodrigues J."/>
            <person name="Konstantinidis K."/>
            <person name="Klappenbach J."/>
            <person name="Hofle M."/>
            <person name="Tiedje J."/>
            <person name="Richardson P."/>
        </authorList>
    </citation>
    <scope>NUCLEOTIDE SEQUENCE [LARGE SCALE GENOMIC DNA]</scope>
    <source>
        <strain evidence="3 4">OS195</strain>
    </source>
</reference>
<gene>
    <name evidence="3" type="ordered locus">Sbal195_3995</name>
</gene>
<feature type="signal peptide" evidence="1">
    <location>
        <begin position="1"/>
        <end position="22"/>
    </location>
</feature>
<feature type="domain" description="Carbohydrate-binding/sugar hydrolysis" evidence="2">
    <location>
        <begin position="194"/>
        <end position="366"/>
    </location>
</feature>
<dbReference type="InterPro" id="IPR006626">
    <property type="entry name" value="PbH1"/>
</dbReference>
<dbReference type="Proteomes" id="UP000000770">
    <property type="component" value="Chromosome"/>
</dbReference>
<evidence type="ECO:0000313" key="3">
    <source>
        <dbReference type="EMBL" id="ABX51155.1"/>
    </source>
</evidence>
<dbReference type="InterPro" id="IPR007742">
    <property type="entry name" value="NosD_dom"/>
</dbReference>
<keyword evidence="1" id="KW-0732">Signal</keyword>
<feature type="chain" id="PRO_5002740664" evidence="1">
    <location>
        <begin position="23"/>
        <end position="431"/>
    </location>
</feature>
<dbReference type="SMART" id="SM00710">
    <property type="entry name" value="PbH1"/>
    <property type="match status" value="7"/>
</dbReference>
<dbReference type="InterPro" id="IPR011050">
    <property type="entry name" value="Pectin_lyase_fold/virulence"/>
</dbReference>
<dbReference type="SMART" id="SM00722">
    <property type="entry name" value="CASH"/>
    <property type="match status" value="2"/>
</dbReference>
<sequence length="431" mass="48283" precursor="true">MKMKLRPLLFWLLYITSFNSWAALIRVTDTDALTLALSKAQNGDTLLLANGVYTGSFRVTQSINLQGEVGATLDAQYQGSALIVTAAKVRIEGLNIRHWGKDLYYRDAGILLQQGADKVQIKENHFVGDGFGIYGEQIYAPEIVGNSISGNGAMYVLDRGDGIYLKQVVAPQIHKNQLIFVRDGVYLESVTRSRISENQFTKLQYGIHYMYTQADEAWQNQAIAVDGGYALMNSTNIYLHHNRVTQARDFGILLNITESSHVQANVASDIHNPKGTVELGNEGKGIFIYAAQKNRIEDNEFSQSDTGISMAMGGEKNRLWHNRIIANQTQVKYVGDTQLEWSYQGQGNYWSEYQGWDLNLDGVGDLAHRPNDSLDKLFWLYPEAKLLMESPVVLLLRWVERQFQPQMTTGISDSFPLMQSVSPALIDGGPQ</sequence>
<dbReference type="Pfam" id="PF05048">
    <property type="entry name" value="NosD"/>
    <property type="match status" value="1"/>
</dbReference>
<dbReference type="Gene3D" id="2.160.20.10">
    <property type="entry name" value="Single-stranded right-handed beta-helix, Pectin lyase-like"/>
    <property type="match status" value="2"/>
</dbReference>
<dbReference type="EMBL" id="CP000891">
    <property type="protein sequence ID" value="ABX51155.1"/>
    <property type="molecule type" value="Genomic_DNA"/>
</dbReference>
<evidence type="ECO:0000256" key="1">
    <source>
        <dbReference type="SAM" id="SignalP"/>
    </source>
</evidence>
<dbReference type="InterPro" id="IPR012334">
    <property type="entry name" value="Pectin_lyas_fold"/>
</dbReference>
<name>A9L4N9_SHEB9</name>
<organism evidence="3 4">
    <name type="scientific">Shewanella baltica (strain OS195)</name>
    <dbReference type="NCBI Taxonomy" id="399599"/>
    <lineage>
        <taxon>Bacteria</taxon>
        <taxon>Pseudomonadati</taxon>
        <taxon>Pseudomonadota</taxon>
        <taxon>Gammaproteobacteria</taxon>
        <taxon>Alteromonadales</taxon>
        <taxon>Shewanellaceae</taxon>
        <taxon>Shewanella</taxon>
    </lineage>
</organism>
<dbReference type="SUPFAM" id="SSF51126">
    <property type="entry name" value="Pectin lyase-like"/>
    <property type="match status" value="1"/>
</dbReference>
<dbReference type="HOGENOM" id="CLU_041882_0_1_6"/>
<dbReference type="NCBIfam" id="TIGR04247">
    <property type="entry name" value="NosD_copper_fam"/>
    <property type="match status" value="1"/>
</dbReference>
<accession>A9L4N9</accession>
<dbReference type="InterPro" id="IPR026464">
    <property type="entry name" value="NosD_copper_fam"/>
</dbReference>
<dbReference type="AlphaFoldDB" id="A9L4N9"/>
<dbReference type="KEGG" id="sbn:Sbal195_3995"/>